<organism evidence="2 3">
    <name type="scientific">Dorcoceras hygrometricum</name>
    <dbReference type="NCBI Taxonomy" id="472368"/>
    <lineage>
        <taxon>Eukaryota</taxon>
        <taxon>Viridiplantae</taxon>
        <taxon>Streptophyta</taxon>
        <taxon>Embryophyta</taxon>
        <taxon>Tracheophyta</taxon>
        <taxon>Spermatophyta</taxon>
        <taxon>Magnoliopsida</taxon>
        <taxon>eudicotyledons</taxon>
        <taxon>Gunneridae</taxon>
        <taxon>Pentapetalae</taxon>
        <taxon>asterids</taxon>
        <taxon>lamiids</taxon>
        <taxon>Lamiales</taxon>
        <taxon>Gesneriaceae</taxon>
        <taxon>Didymocarpoideae</taxon>
        <taxon>Trichosporeae</taxon>
        <taxon>Loxocarpinae</taxon>
        <taxon>Dorcoceras</taxon>
    </lineage>
</organism>
<dbReference type="AlphaFoldDB" id="A0A2Z7D425"/>
<sequence length="64" mass="7242">MDENFELSAAGRSKNRRQRREDGELNHEKRIVSSLPQEERCPPVRRGPDGGGSVERPAATAKRR</sequence>
<feature type="compositionally biased region" description="Basic and acidic residues" evidence="1">
    <location>
        <begin position="19"/>
        <end position="48"/>
    </location>
</feature>
<dbReference type="EMBL" id="KQ990063">
    <property type="protein sequence ID" value="KZV53900.1"/>
    <property type="molecule type" value="Genomic_DNA"/>
</dbReference>
<protein>
    <submittedName>
        <fullName evidence="2">Uncharacterized protein</fullName>
    </submittedName>
</protein>
<gene>
    <name evidence="2" type="ORF">F511_23665</name>
</gene>
<reference evidence="2 3" key="1">
    <citation type="journal article" date="2015" name="Proc. Natl. Acad. Sci. U.S.A.">
        <title>The resurrection genome of Boea hygrometrica: A blueprint for survival of dehydration.</title>
        <authorList>
            <person name="Xiao L."/>
            <person name="Yang G."/>
            <person name="Zhang L."/>
            <person name="Yang X."/>
            <person name="Zhao S."/>
            <person name="Ji Z."/>
            <person name="Zhou Q."/>
            <person name="Hu M."/>
            <person name="Wang Y."/>
            <person name="Chen M."/>
            <person name="Xu Y."/>
            <person name="Jin H."/>
            <person name="Xiao X."/>
            <person name="Hu G."/>
            <person name="Bao F."/>
            <person name="Hu Y."/>
            <person name="Wan P."/>
            <person name="Li L."/>
            <person name="Deng X."/>
            <person name="Kuang T."/>
            <person name="Xiang C."/>
            <person name="Zhu J.K."/>
            <person name="Oliver M.J."/>
            <person name="He Y."/>
        </authorList>
    </citation>
    <scope>NUCLEOTIDE SEQUENCE [LARGE SCALE GENOMIC DNA]</scope>
    <source>
        <strain evidence="3">cv. XS01</strain>
    </source>
</reference>
<proteinExistence type="predicted"/>
<dbReference type="Proteomes" id="UP000250235">
    <property type="component" value="Unassembled WGS sequence"/>
</dbReference>
<name>A0A2Z7D425_9LAMI</name>
<evidence type="ECO:0000313" key="2">
    <source>
        <dbReference type="EMBL" id="KZV53900.1"/>
    </source>
</evidence>
<evidence type="ECO:0000256" key="1">
    <source>
        <dbReference type="SAM" id="MobiDB-lite"/>
    </source>
</evidence>
<accession>A0A2Z7D425</accession>
<keyword evidence="3" id="KW-1185">Reference proteome</keyword>
<evidence type="ECO:0000313" key="3">
    <source>
        <dbReference type="Proteomes" id="UP000250235"/>
    </source>
</evidence>
<feature type="region of interest" description="Disordered" evidence="1">
    <location>
        <begin position="1"/>
        <end position="64"/>
    </location>
</feature>